<organism evidence="2">
    <name type="scientific">invertebrate metagenome</name>
    <dbReference type="NCBI Taxonomy" id="1711999"/>
    <lineage>
        <taxon>unclassified sequences</taxon>
        <taxon>metagenomes</taxon>
        <taxon>organismal metagenomes</taxon>
    </lineage>
</organism>
<name>A0A2H9T9Q4_9ZZZZ</name>
<evidence type="ECO:0000256" key="1">
    <source>
        <dbReference type="SAM" id="Phobius"/>
    </source>
</evidence>
<sequence>MNLTEIFGVCDVNRLMLKQVRGYCLYLLVIFFILASFFCIAGMPIELFTDKPFQFLDESNKSDELKLTYCSDNQYCRINNEKVSLWLAINSYSRIISKTGQFDDKEIARVDQVNWCELLSVVVLYLDLSLKKRSDWQQYMILSFDSDDFLLGCLKDMSFKFGSVKDVKVKSDGYLKVTIKEYNAIGELDSHHLIYFLLMKNQNAIEFKGLWVYKIASVLQDKRMIKSIQREDIPKALLQQL</sequence>
<proteinExistence type="predicted"/>
<evidence type="ECO:0000313" key="2">
    <source>
        <dbReference type="EMBL" id="PJE79962.1"/>
    </source>
</evidence>
<keyword evidence="1" id="KW-0472">Membrane</keyword>
<dbReference type="AlphaFoldDB" id="A0A2H9T9Q4"/>
<keyword evidence="1" id="KW-0812">Transmembrane</keyword>
<feature type="transmembrane region" description="Helical" evidence="1">
    <location>
        <begin position="23"/>
        <end position="45"/>
    </location>
</feature>
<gene>
    <name evidence="2" type="ORF">CI610_01055</name>
</gene>
<protein>
    <submittedName>
        <fullName evidence="2">Uncharacterized protein</fullName>
    </submittedName>
</protein>
<accession>A0A2H9T9Q4</accession>
<reference evidence="2" key="1">
    <citation type="journal article" date="2017" name="Appl. Environ. Microbiol.">
        <title>Molecular characterization of an Endozoicomonas-like organism causing infection in king scallop Pecten maximus L.</title>
        <authorList>
            <person name="Cano I."/>
            <person name="van Aerle R."/>
            <person name="Ross S."/>
            <person name="Verner-Jeffreys D.W."/>
            <person name="Paley R.K."/>
            <person name="Rimmer G."/>
            <person name="Ryder D."/>
            <person name="Hooper P."/>
            <person name="Stone D."/>
            <person name="Feist S.W."/>
        </authorList>
    </citation>
    <scope>NUCLEOTIDE SEQUENCE</scope>
</reference>
<dbReference type="EMBL" id="NSIT01000039">
    <property type="protein sequence ID" value="PJE79962.1"/>
    <property type="molecule type" value="Genomic_DNA"/>
</dbReference>
<comment type="caution">
    <text evidence="2">The sequence shown here is derived from an EMBL/GenBank/DDBJ whole genome shotgun (WGS) entry which is preliminary data.</text>
</comment>
<keyword evidence="1" id="KW-1133">Transmembrane helix</keyword>